<dbReference type="EMBL" id="JACHWU010000001">
    <property type="protein sequence ID" value="MBB3049299.1"/>
    <property type="molecule type" value="Genomic_DNA"/>
</dbReference>
<accession>A0A839RXD7</accession>
<dbReference type="InterPro" id="IPR042099">
    <property type="entry name" value="ANL_N_sf"/>
</dbReference>
<dbReference type="RefSeq" id="WP_183646509.1">
    <property type="nucleotide sequence ID" value="NZ_JACHWU010000001.1"/>
</dbReference>
<protein>
    <submittedName>
        <fullName evidence="6">Long-chain acyl-CoA synthetase</fullName>
        <ecNumber evidence="6">6.2.1.3</ecNumber>
    </submittedName>
</protein>
<feature type="domain" description="AMP-dependent synthetase/ligase" evidence="4">
    <location>
        <begin position="24"/>
        <end position="436"/>
    </location>
</feature>
<feature type="compositionally biased region" description="Basic and acidic residues" evidence="3">
    <location>
        <begin position="133"/>
        <end position="145"/>
    </location>
</feature>
<evidence type="ECO:0000256" key="1">
    <source>
        <dbReference type="ARBA" id="ARBA00006432"/>
    </source>
</evidence>
<dbReference type="EC" id="6.2.1.3" evidence="6"/>
<name>A0A839RXD7_9PSEU</name>
<comment type="caution">
    <text evidence="6">The sequence shown here is derived from an EMBL/GenBank/DDBJ whole genome shotgun (WGS) entry which is preliminary data.</text>
</comment>
<evidence type="ECO:0000256" key="3">
    <source>
        <dbReference type="SAM" id="MobiDB-lite"/>
    </source>
</evidence>
<dbReference type="Gene3D" id="3.30.300.30">
    <property type="match status" value="1"/>
</dbReference>
<feature type="compositionally biased region" description="Low complexity" evidence="3">
    <location>
        <begin position="167"/>
        <end position="183"/>
    </location>
</feature>
<dbReference type="PANTHER" id="PTHR43201">
    <property type="entry name" value="ACYL-COA SYNTHETASE"/>
    <property type="match status" value="1"/>
</dbReference>
<dbReference type="InterPro" id="IPR045851">
    <property type="entry name" value="AMP-bd_C_sf"/>
</dbReference>
<evidence type="ECO:0000256" key="2">
    <source>
        <dbReference type="ARBA" id="ARBA00022598"/>
    </source>
</evidence>
<organism evidence="6 7">
    <name type="scientific">Prauserella isguenensis</name>
    <dbReference type="NCBI Taxonomy" id="1470180"/>
    <lineage>
        <taxon>Bacteria</taxon>
        <taxon>Bacillati</taxon>
        <taxon>Actinomycetota</taxon>
        <taxon>Actinomycetes</taxon>
        <taxon>Pseudonocardiales</taxon>
        <taxon>Pseudonocardiaceae</taxon>
        <taxon>Prauserella</taxon>
    </lineage>
</organism>
<dbReference type="InterPro" id="IPR000873">
    <property type="entry name" value="AMP-dep_synth/lig_dom"/>
</dbReference>
<dbReference type="GO" id="GO:0031956">
    <property type="term" value="F:medium-chain fatty acid-CoA ligase activity"/>
    <property type="evidence" value="ECO:0007669"/>
    <property type="project" value="TreeGrafter"/>
</dbReference>
<feature type="domain" description="AMP-binding enzyme C-terminal" evidence="5">
    <location>
        <begin position="484"/>
        <end position="559"/>
    </location>
</feature>
<dbReference type="PANTHER" id="PTHR43201:SF5">
    <property type="entry name" value="MEDIUM-CHAIN ACYL-COA LIGASE ACSF2, MITOCHONDRIAL"/>
    <property type="match status" value="1"/>
</dbReference>
<reference evidence="6 7" key="1">
    <citation type="submission" date="2020-08" db="EMBL/GenBank/DDBJ databases">
        <title>Genomic Encyclopedia of Type Strains, Phase III (KMG-III): the genomes of soil and plant-associated and newly described type strains.</title>
        <authorList>
            <person name="Whitman W."/>
        </authorList>
    </citation>
    <scope>NUCLEOTIDE SEQUENCE [LARGE SCALE GENOMIC DNA]</scope>
    <source>
        <strain evidence="6 7">CECT 8577</strain>
    </source>
</reference>
<proteinExistence type="inferred from homology"/>
<dbReference type="Pfam" id="PF00501">
    <property type="entry name" value="AMP-binding"/>
    <property type="match status" value="1"/>
</dbReference>
<dbReference type="GO" id="GO:0004467">
    <property type="term" value="F:long-chain fatty acid-CoA ligase activity"/>
    <property type="evidence" value="ECO:0007669"/>
    <property type="project" value="UniProtKB-EC"/>
</dbReference>
<sequence length="567" mass="58402">MAANTEVARPGAPGENVADLVTAAARRRPLADGIIDTASGAALTWIDVDNATTAFARRIRDAGVRPGDRVALRLPTCAELVIGLFAVFRSGAIAVPLSPTAPDAEVCDLITACGARLLVAHDDLGDVSALVPDLDHPDPDHREASSDQVSRGGGSRAGGASDDRPSGDGSSDVGPSDVGPSDSESGDDGSQDGGSADGSSPDDEAGAGGEDIAAIFYTSGTSGPARGVMLSHRALLANVRQFAGVMPADERPDRTLLAVPLHHIYGLGPGLLLPTATAATVVLAQRFDARDTLHACRTHAITTVVGVPAMYTDLATRSADELADALATVGIFMSGAAPLHPRVLNAITDATGQAVYEGYGLTEAAPVVTSTLVTGQPKAGSVGRALPGIELRLVDSDGSPAHAPLDPADPDDAFGDDIGLTGLVSIRGANLFSGYWPDGAHGPDADGWYRTGDVGYVDTDGDLHLVDRANDLIIVNGFNVYPREVEDAILTLPGVAEAAVVGVLDDRTGESVRAVVRPESGASLSEQQVIDVCEARLARYKVPSTVEFADELPHTAIGKLRRVQLRT</sequence>
<keyword evidence="7" id="KW-1185">Reference proteome</keyword>
<dbReference type="SUPFAM" id="SSF56801">
    <property type="entry name" value="Acetyl-CoA synthetase-like"/>
    <property type="match status" value="1"/>
</dbReference>
<dbReference type="Gene3D" id="3.40.50.12780">
    <property type="entry name" value="N-terminal domain of ligase-like"/>
    <property type="match status" value="1"/>
</dbReference>
<dbReference type="Proteomes" id="UP000550714">
    <property type="component" value="Unassembled WGS sequence"/>
</dbReference>
<feature type="region of interest" description="Disordered" evidence="3">
    <location>
        <begin position="130"/>
        <end position="208"/>
    </location>
</feature>
<dbReference type="InterPro" id="IPR025110">
    <property type="entry name" value="AMP-bd_C"/>
</dbReference>
<evidence type="ECO:0000313" key="6">
    <source>
        <dbReference type="EMBL" id="MBB3049299.1"/>
    </source>
</evidence>
<dbReference type="InterPro" id="IPR020845">
    <property type="entry name" value="AMP-binding_CS"/>
</dbReference>
<dbReference type="PROSITE" id="PS00455">
    <property type="entry name" value="AMP_BINDING"/>
    <property type="match status" value="1"/>
</dbReference>
<dbReference type="Pfam" id="PF13193">
    <property type="entry name" value="AMP-binding_C"/>
    <property type="match status" value="1"/>
</dbReference>
<dbReference type="AlphaFoldDB" id="A0A839RXD7"/>
<evidence type="ECO:0000313" key="7">
    <source>
        <dbReference type="Proteomes" id="UP000550714"/>
    </source>
</evidence>
<evidence type="ECO:0000259" key="4">
    <source>
        <dbReference type="Pfam" id="PF00501"/>
    </source>
</evidence>
<gene>
    <name evidence="6" type="ORF">FHS23_000294</name>
</gene>
<comment type="similarity">
    <text evidence="1">Belongs to the ATP-dependent AMP-binding enzyme family.</text>
</comment>
<evidence type="ECO:0000259" key="5">
    <source>
        <dbReference type="Pfam" id="PF13193"/>
    </source>
</evidence>
<keyword evidence="2 6" id="KW-0436">Ligase</keyword>